<comment type="caution">
    <text evidence="6">The sequence shown here is derived from an EMBL/GenBank/DDBJ whole genome shotgun (WGS) entry which is preliminary data.</text>
</comment>
<accession>A0AA89AVV1</accession>
<dbReference type="PROSITE" id="PS50600">
    <property type="entry name" value="ULP_PROTEASE"/>
    <property type="match status" value="1"/>
</dbReference>
<dbReference type="Pfam" id="PF02902">
    <property type="entry name" value="Peptidase_C48"/>
    <property type="match status" value="1"/>
</dbReference>
<gene>
    <name evidence="6" type="ORF">RJ639_003041</name>
</gene>
<dbReference type="GO" id="GO:0008234">
    <property type="term" value="F:cysteine-type peptidase activity"/>
    <property type="evidence" value="ECO:0007669"/>
    <property type="project" value="UniProtKB-KW"/>
</dbReference>
<dbReference type="Gene3D" id="3.40.395.10">
    <property type="entry name" value="Adenoviral Proteinase, Chain A"/>
    <property type="match status" value="1"/>
</dbReference>
<evidence type="ECO:0000259" key="5">
    <source>
        <dbReference type="PROSITE" id="PS50600"/>
    </source>
</evidence>
<feature type="domain" description="Ubiquitin-like protease family profile" evidence="5">
    <location>
        <begin position="37"/>
        <end position="202"/>
    </location>
</feature>
<name>A0AA89AVV1_9ASTE</name>
<keyword evidence="3" id="KW-0378">Hydrolase</keyword>
<protein>
    <recommendedName>
        <fullName evidence="5">Ubiquitin-like protease family profile domain-containing protein</fullName>
    </recommendedName>
</protein>
<dbReference type="GO" id="GO:0006508">
    <property type="term" value="P:proteolysis"/>
    <property type="evidence" value="ECO:0007669"/>
    <property type="project" value="UniProtKB-KW"/>
</dbReference>
<evidence type="ECO:0000256" key="3">
    <source>
        <dbReference type="ARBA" id="ARBA00022801"/>
    </source>
</evidence>
<dbReference type="EMBL" id="JAVXUP010000913">
    <property type="protein sequence ID" value="KAK3018809.1"/>
    <property type="molecule type" value="Genomic_DNA"/>
</dbReference>
<dbReference type="InterPro" id="IPR044613">
    <property type="entry name" value="Nep1/2-like"/>
</dbReference>
<dbReference type="PANTHER" id="PTHR46468:SF1">
    <property type="entry name" value="SENTRIN-SPECIFIC PROTEASE 8"/>
    <property type="match status" value="1"/>
</dbReference>
<evidence type="ECO:0000313" key="6">
    <source>
        <dbReference type="EMBL" id="KAK3018809.1"/>
    </source>
</evidence>
<dbReference type="GO" id="GO:0000338">
    <property type="term" value="P:protein deneddylation"/>
    <property type="evidence" value="ECO:0007669"/>
    <property type="project" value="TreeGrafter"/>
</dbReference>
<dbReference type="GO" id="GO:0019784">
    <property type="term" value="F:deNEDDylase activity"/>
    <property type="evidence" value="ECO:0007669"/>
    <property type="project" value="InterPro"/>
</dbReference>
<evidence type="ECO:0000256" key="4">
    <source>
        <dbReference type="ARBA" id="ARBA00022807"/>
    </source>
</evidence>
<dbReference type="InterPro" id="IPR003653">
    <property type="entry name" value="Peptidase_C48_C"/>
</dbReference>
<dbReference type="Proteomes" id="UP001188597">
    <property type="component" value="Unassembled WGS sequence"/>
</dbReference>
<comment type="similarity">
    <text evidence="1">Belongs to the peptidase C48 family.</text>
</comment>
<organism evidence="6 7">
    <name type="scientific">Escallonia herrerae</name>
    <dbReference type="NCBI Taxonomy" id="1293975"/>
    <lineage>
        <taxon>Eukaryota</taxon>
        <taxon>Viridiplantae</taxon>
        <taxon>Streptophyta</taxon>
        <taxon>Embryophyta</taxon>
        <taxon>Tracheophyta</taxon>
        <taxon>Spermatophyta</taxon>
        <taxon>Magnoliopsida</taxon>
        <taxon>eudicotyledons</taxon>
        <taxon>Gunneridae</taxon>
        <taxon>Pentapetalae</taxon>
        <taxon>asterids</taxon>
        <taxon>campanulids</taxon>
        <taxon>Escalloniales</taxon>
        <taxon>Escalloniaceae</taxon>
        <taxon>Escallonia</taxon>
    </lineage>
</organism>
<keyword evidence="2" id="KW-0645">Protease</keyword>
<sequence>MVTGVMVEHLEVVMLVYDCYNMAKASADEKILSYNDVVLRRSDLDILNGPCFVNDRIIEFYFSYLSACYPSEDILLVPPSIAFWITNCPDIGCLKDFVEPLNLSTKKLVLFPVNNNDDVTEVEGGSHWSLLAFERDITVFVHHDSYGGINQRHAKRLCEAVAPYMNISNTASDELYHECASTPQQVNTYDCGLYVIAIARAICRWYSEGQEDVGLLWFSTLKELVTPFTVSKMRNEILELIKFEGIKVRDKRTSVAEDWRLKRGCHFSTWVGTGSTPASPENDESVIESFPTFFPIYRCPKMRFECLTGVPVLQFAGRTYPKMVSQKIAVEIDCRGW</sequence>
<keyword evidence="7" id="KW-1185">Reference proteome</keyword>
<dbReference type="PANTHER" id="PTHR46468">
    <property type="entry name" value="SENTRIN-SPECIFIC PROTEASE 8"/>
    <property type="match status" value="1"/>
</dbReference>
<keyword evidence="4" id="KW-0788">Thiol protease</keyword>
<evidence type="ECO:0000313" key="7">
    <source>
        <dbReference type="Proteomes" id="UP001188597"/>
    </source>
</evidence>
<dbReference type="SUPFAM" id="SSF54001">
    <property type="entry name" value="Cysteine proteinases"/>
    <property type="match status" value="1"/>
</dbReference>
<reference evidence="6" key="1">
    <citation type="submission" date="2022-12" db="EMBL/GenBank/DDBJ databases">
        <title>Draft genome assemblies for two species of Escallonia (Escalloniales).</title>
        <authorList>
            <person name="Chanderbali A."/>
            <person name="Dervinis C."/>
            <person name="Anghel I."/>
            <person name="Soltis D."/>
            <person name="Soltis P."/>
            <person name="Zapata F."/>
        </authorList>
    </citation>
    <scope>NUCLEOTIDE SEQUENCE</scope>
    <source>
        <strain evidence="6">UCBG64.0493</strain>
        <tissue evidence="6">Leaf</tissue>
    </source>
</reference>
<dbReference type="AlphaFoldDB" id="A0AA89AVV1"/>
<evidence type="ECO:0000256" key="2">
    <source>
        <dbReference type="ARBA" id="ARBA00022670"/>
    </source>
</evidence>
<evidence type="ECO:0000256" key="1">
    <source>
        <dbReference type="ARBA" id="ARBA00005234"/>
    </source>
</evidence>
<proteinExistence type="inferred from homology"/>
<dbReference type="InterPro" id="IPR038765">
    <property type="entry name" value="Papain-like_cys_pep_sf"/>
</dbReference>